<name>A0A2H0TQT5_9BACT</name>
<feature type="coiled-coil region" evidence="1">
    <location>
        <begin position="108"/>
        <end position="184"/>
    </location>
</feature>
<gene>
    <name evidence="4" type="ORF">COU35_01965</name>
</gene>
<dbReference type="InterPro" id="IPR010406">
    <property type="entry name" value="DUF1003"/>
</dbReference>
<dbReference type="PANTHER" id="PTHR41386:SF1">
    <property type="entry name" value="MEMBRANE PROTEIN"/>
    <property type="match status" value="1"/>
</dbReference>
<evidence type="ECO:0000313" key="5">
    <source>
        <dbReference type="Proteomes" id="UP000230154"/>
    </source>
</evidence>
<dbReference type="AlphaFoldDB" id="A0A2H0TQT5"/>
<protein>
    <submittedName>
        <fullName evidence="4">Cyclic nucleotide-binding protein</fullName>
    </submittedName>
</protein>
<reference evidence="5" key="1">
    <citation type="submission" date="2017-09" db="EMBL/GenBank/DDBJ databases">
        <title>Depth-based differentiation of microbial function through sediment-hosted aquifers and enrichment of novel symbionts in the deep terrestrial subsurface.</title>
        <authorList>
            <person name="Probst A.J."/>
            <person name="Ladd B."/>
            <person name="Jarett J.K."/>
            <person name="Geller-Mcgrath D.E."/>
            <person name="Sieber C.M.K."/>
            <person name="Emerson J.B."/>
            <person name="Anantharaman K."/>
            <person name="Thomas B.C."/>
            <person name="Malmstrom R."/>
            <person name="Stieglmeier M."/>
            <person name="Klingl A."/>
            <person name="Woyke T."/>
            <person name="Ryan C.M."/>
            <person name="Banfield J.F."/>
        </authorList>
    </citation>
    <scope>NUCLEOTIDE SEQUENCE [LARGE SCALE GENOMIC DNA]</scope>
</reference>
<keyword evidence="1" id="KW-0175">Coiled coil</keyword>
<evidence type="ECO:0000256" key="1">
    <source>
        <dbReference type="SAM" id="Coils"/>
    </source>
</evidence>
<feature type="region of interest" description="Disordered" evidence="2">
    <location>
        <begin position="1"/>
        <end position="22"/>
    </location>
</feature>
<proteinExistence type="predicted"/>
<keyword evidence="3" id="KW-0812">Transmembrane</keyword>
<comment type="caution">
    <text evidence="4">The sequence shown here is derived from an EMBL/GenBank/DDBJ whole genome shotgun (WGS) entry which is preliminary data.</text>
</comment>
<feature type="transmembrane region" description="Helical" evidence="3">
    <location>
        <begin position="66"/>
        <end position="88"/>
    </location>
</feature>
<dbReference type="EMBL" id="PFCB01000018">
    <property type="protein sequence ID" value="PIR74511.1"/>
    <property type="molecule type" value="Genomic_DNA"/>
</dbReference>
<organism evidence="4 5">
    <name type="scientific">Candidatus Magasanikbacteria bacterium CG10_big_fil_rev_8_21_14_0_10_47_10</name>
    <dbReference type="NCBI Taxonomy" id="1974652"/>
    <lineage>
        <taxon>Bacteria</taxon>
        <taxon>Candidatus Magasanikiibacteriota</taxon>
    </lineage>
</organism>
<sequence length="184" mass="21565">MPDTTQSQTNKNGSTSPKNKMTFSQRSADRLTSFMGSWTFILLFCAFLVIWMAINAVAWANQWDPYPFILLNLVLSTLAATQAPIIMMSQNRQAERDRQQAQYDYAVNRKAEREIQDMQKELKSIQQQLKKTDKDRQIILNDYAADKKSGRQMENILKELESIKRLLRKTKDEEIKEIKKKRKK</sequence>
<evidence type="ECO:0000313" key="4">
    <source>
        <dbReference type="EMBL" id="PIR74511.1"/>
    </source>
</evidence>
<feature type="transmembrane region" description="Helical" evidence="3">
    <location>
        <begin position="31"/>
        <end position="54"/>
    </location>
</feature>
<accession>A0A2H0TQT5</accession>
<evidence type="ECO:0000256" key="3">
    <source>
        <dbReference type="SAM" id="Phobius"/>
    </source>
</evidence>
<dbReference type="Proteomes" id="UP000230154">
    <property type="component" value="Unassembled WGS sequence"/>
</dbReference>
<evidence type="ECO:0000256" key="2">
    <source>
        <dbReference type="SAM" id="MobiDB-lite"/>
    </source>
</evidence>
<keyword evidence="3" id="KW-0472">Membrane</keyword>
<dbReference type="PANTHER" id="PTHR41386">
    <property type="entry name" value="INTEGRAL MEMBRANE PROTEIN-RELATED"/>
    <property type="match status" value="1"/>
</dbReference>
<dbReference type="Pfam" id="PF06210">
    <property type="entry name" value="DUF1003"/>
    <property type="match status" value="1"/>
</dbReference>
<keyword evidence="3" id="KW-1133">Transmembrane helix</keyword>